<dbReference type="OrthoDB" id="8035887at2759"/>
<evidence type="ECO:0000313" key="2">
    <source>
        <dbReference type="Proteomes" id="UP000499080"/>
    </source>
</evidence>
<reference evidence="1 2" key="1">
    <citation type="journal article" date="2019" name="Sci. Rep.">
        <title>Orb-weaving spider Araneus ventricosus genome elucidates the spidroin gene catalogue.</title>
        <authorList>
            <person name="Kono N."/>
            <person name="Nakamura H."/>
            <person name="Ohtoshi R."/>
            <person name="Moran D.A.P."/>
            <person name="Shinohara A."/>
            <person name="Yoshida Y."/>
            <person name="Fujiwara M."/>
            <person name="Mori M."/>
            <person name="Tomita M."/>
            <person name="Arakawa K."/>
        </authorList>
    </citation>
    <scope>NUCLEOTIDE SEQUENCE [LARGE SCALE GENOMIC DNA]</scope>
</reference>
<sequence length="151" mass="17400">MKAQIWSLEKEREALQAKLDLNVEMSSSIKELIPKIDELREKNKQSLIVEISKIIKEVACQDIKSSVQIANKEIAAEVKKNEMKRAPLPMRPSNHGTSPLLRQTKKNVFLANSNNKPHFIIEFSIPARDKRSCHWVLSINPKKFEEILLFL</sequence>
<proteinExistence type="predicted"/>
<accession>A0A4Y2A6X0</accession>
<dbReference type="AlphaFoldDB" id="A0A4Y2A6X0"/>
<protein>
    <submittedName>
        <fullName evidence="1">Uncharacterized protein</fullName>
    </submittedName>
</protein>
<name>A0A4Y2A6X0_ARAVE</name>
<comment type="caution">
    <text evidence="1">The sequence shown here is derived from an EMBL/GenBank/DDBJ whole genome shotgun (WGS) entry which is preliminary data.</text>
</comment>
<evidence type="ECO:0000313" key="1">
    <source>
        <dbReference type="EMBL" id="GBL74996.1"/>
    </source>
</evidence>
<organism evidence="1 2">
    <name type="scientific">Araneus ventricosus</name>
    <name type="common">Orbweaver spider</name>
    <name type="synonym">Epeira ventricosa</name>
    <dbReference type="NCBI Taxonomy" id="182803"/>
    <lineage>
        <taxon>Eukaryota</taxon>
        <taxon>Metazoa</taxon>
        <taxon>Ecdysozoa</taxon>
        <taxon>Arthropoda</taxon>
        <taxon>Chelicerata</taxon>
        <taxon>Arachnida</taxon>
        <taxon>Araneae</taxon>
        <taxon>Araneomorphae</taxon>
        <taxon>Entelegynae</taxon>
        <taxon>Araneoidea</taxon>
        <taxon>Araneidae</taxon>
        <taxon>Araneus</taxon>
    </lineage>
</organism>
<dbReference type="Proteomes" id="UP000499080">
    <property type="component" value="Unassembled WGS sequence"/>
</dbReference>
<dbReference type="EMBL" id="BGPR01000006">
    <property type="protein sequence ID" value="GBL74996.1"/>
    <property type="molecule type" value="Genomic_DNA"/>
</dbReference>
<keyword evidence="2" id="KW-1185">Reference proteome</keyword>
<gene>
    <name evidence="1" type="ORF">AVEN_243796_1</name>
</gene>